<dbReference type="RefSeq" id="WP_005936764.1">
    <property type="nucleotide sequence ID" value="NZ_ATVK01000004.1"/>
</dbReference>
<dbReference type="Proteomes" id="UP000053405">
    <property type="component" value="Unassembled WGS sequence"/>
</dbReference>
<evidence type="ECO:0000256" key="6">
    <source>
        <dbReference type="ARBA" id="ARBA00023004"/>
    </source>
</evidence>
<keyword evidence="3 8" id="KW-0812">Transmembrane</keyword>
<dbReference type="Gene3D" id="1.20.1300.10">
    <property type="entry name" value="Fumarate reductase/succinate dehydrogenase, transmembrane subunit"/>
    <property type="match status" value="1"/>
</dbReference>
<evidence type="ECO:0000256" key="5">
    <source>
        <dbReference type="ARBA" id="ARBA00022989"/>
    </source>
</evidence>
<evidence type="ECO:0000256" key="1">
    <source>
        <dbReference type="ARBA" id="ARBA00004370"/>
    </source>
</evidence>
<dbReference type="InterPro" id="IPR034804">
    <property type="entry name" value="SQR/QFR_C/D"/>
</dbReference>
<dbReference type="STRING" id="1121927.GOHSU_07_00200"/>
<feature type="transmembrane region" description="Helical" evidence="8">
    <location>
        <begin position="221"/>
        <end position="249"/>
    </location>
</feature>
<keyword evidence="5 8" id="KW-1133">Transmembrane helix</keyword>
<dbReference type="Pfam" id="PF01127">
    <property type="entry name" value="Sdh_cyt"/>
    <property type="match status" value="1"/>
</dbReference>
<sequence length="250" mass="27481">MGSTAQPLAVPQPRAIAPLPTRRAPRPSNVTLKFTMALTGTVFALFVLVHMIGNLKVYTGAANFDDYAHWLRTLAEPLLPYEGALWIFRIVLLAGLVAHVGASAILVVRARRARGRFRRTGMNWRRLPATLMPWTGVVLLVFIVLHILDLTTGTRPIAPQSFEPATETTSHAFANLVASFERWPMALFYIVVMVMLGLHLVHGLWSLVTDFGVSGRRLRQVWAAVALIFAAVVMLGNITIPVAVLAGWVS</sequence>
<evidence type="ECO:0000313" key="10">
    <source>
        <dbReference type="Proteomes" id="UP000053405"/>
    </source>
</evidence>
<dbReference type="GO" id="GO:0046872">
    <property type="term" value="F:metal ion binding"/>
    <property type="evidence" value="ECO:0007669"/>
    <property type="project" value="UniProtKB-KW"/>
</dbReference>
<dbReference type="InterPro" id="IPR000701">
    <property type="entry name" value="SuccDH_FuR_B_TM-su"/>
</dbReference>
<evidence type="ECO:0000256" key="7">
    <source>
        <dbReference type="ARBA" id="ARBA00023136"/>
    </source>
</evidence>
<feature type="transmembrane region" description="Helical" evidence="8">
    <location>
        <begin position="186"/>
        <end position="209"/>
    </location>
</feature>
<evidence type="ECO:0000256" key="3">
    <source>
        <dbReference type="ARBA" id="ARBA00022692"/>
    </source>
</evidence>
<keyword evidence="7 8" id="KW-0472">Membrane</keyword>
<dbReference type="eggNOG" id="ENOG5030UAY">
    <property type="taxonomic scope" value="Bacteria"/>
</dbReference>
<keyword evidence="4" id="KW-0479">Metal-binding</keyword>
<proteinExistence type="predicted"/>
<comment type="caution">
    <text evidence="9">The sequence shown here is derived from an EMBL/GenBank/DDBJ whole genome shotgun (WGS) entry which is preliminary data.</text>
</comment>
<evidence type="ECO:0000256" key="8">
    <source>
        <dbReference type="SAM" id="Phobius"/>
    </source>
</evidence>
<keyword evidence="10" id="KW-1185">Reference proteome</keyword>
<dbReference type="AlphaFoldDB" id="L7L6W8"/>
<feature type="transmembrane region" description="Helical" evidence="8">
    <location>
        <begin position="129"/>
        <end position="148"/>
    </location>
</feature>
<dbReference type="InterPro" id="IPR011138">
    <property type="entry name" value="Cytochrome_b-558"/>
</dbReference>
<dbReference type="SUPFAM" id="SSF81343">
    <property type="entry name" value="Fumarate reductase respiratory complex transmembrane subunits"/>
    <property type="match status" value="1"/>
</dbReference>
<dbReference type="EMBL" id="BANT01000007">
    <property type="protein sequence ID" value="GAC56466.1"/>
    <property type="molecule type" value="Genomic_DNA"/>
</dbReference>
<keyword evidence="6" id="KW-0408">Iron</keyword>
<reference evidence="9 10" key="1">
    <citation type="submission" date="2012-12" db="EMBL/GenBank/DDBJ databases">
        <title>Whole genome shotgun sequence of Gordonia hirsuta NBRC 16056.</title>
        <authorList>
            <person name="Isaki-Nakamura S."/>
            <person name="Hosoyama A."/>
            <person name="Tsuchikane K."/>
            <person name="Katsumata H."/>
            <person name="Baba S."/>
            <person name="Yamazaki S."/>
            <person name="Fujita N."/>
        </authorList>
    </citation>
    <scope>NUCLEOTIDE SEQUENCE [LARGE SCALE GENOMIC DNA]</scope>
    <source>
        <strain evidence="9 10">NBRC 16056</strain>
    </source>
</reference>
<feature type="transmembrane region" description="Helical" evidence="8">
    <location>
        <begin position="86"/>
        <end position="108"/>
    </location>
</feature>
<accession>L7L6W8</accession>
<dbReference type="CDD" id="cd03498">
    <property type="entry name" value="SQR_TypeB_2_TM"/>
    <property type="match status" value="1"/>
</dbReference>
<dbReference type="OrthoDB" id="9788081at2"/>
<dbReference type="NCBIfam" id="TIGR02046">
    <property type="entry name" value="sdhC_b558_fam"/>
    <property type="match status" value="1"/>
</dbReference>
<organism evidence="9 10">
    <name type="scientific">Gordonia hirsuta DSM 44140 = NBRC 16056</name>
    <dbReference type="NCBI Taxonomy" id="1121927"/>
    <lineage>
        <taxon>Bacteria</taxon>
        <taxon>Bacillati</taxon>
        <taxon>Actinomycetota</taxon>
        <taxon>Actinomycetes</taxon>
        <taxon>Mycobacteriales</taxon>
        <taxon>Gordoniaceae</taxon>
        <taxon>Gordonia</taxon>
    </lineage>
</organism>
<keyword evidence="2" id="KW-0349">Heme</keyword>
<feature type="transmembrane region" description="Helical" evidence="8">
    <location>
        <begin position="30"/>
        <end position="52"/>
    </location>
</feature>
<protein>
    <submittedName>
        <fullName evidence="9">Putative succinate dehydrogenase cytochrome b subunit</fullName>
    </submittedName>
</protein>
<evidence type="ECO:0000256" key="2">
    <source>
        <dbReference type="ARBA" id="ARBA00022617"/>
    </source>
</evidence>
<gene>
    <name evidence="9" type="ORF">GOHSU_07_00200</name>
</gene>
<evidence type="ECO:0000313" key="9">
    <source>
        <dbReference type="EMBL" id="GAC56466.1"/>
    </source>
</evidence>
<name>L7L6W8_9ACTN</name>
<evidence type="ECO:0000256" key="4">
    <source>
        <dbReference type="ARBA" id="ARBA00022723"/>
    </source>
</evidence>
<comment type="subcellular location">
    <subcellularLocation>
        <location evidence="1">Membrane</location>
    </subcellularLocation>
</comment>
<dbReference type="GO" id="GO:0016020">
    <property type="term" value="C:membrane"/>
    <property type="evidence" value="ECO:0007669"/>
    <property type="project" value="UniProtKB-SubCell"/>
</dbReference>